<feature type="compositionally biased region" description="Polar residues" evidence="1">
    <location>
        <begin position="77"/>
        <end position="89"/>
    </location>
</feature>
<name>A0A6G1LHK9_9PEZI</name>
<protein>
    <submittedName>
        <fullName evidence="2">Uncharacterized protein</fullName>
    </submittedName>
</protein>
<feature type="compositionally biased region" description="Low complexity" evidence="1">
    <location>
        <begin position="128"/>
        <end position="151"/>
    </location>
</feature>
<dbReference type="OrthoDB" id="3946689at2759"/>
<feature type="compositionally biased region" description="Pro residues" evidence="1">
    <location>
        <begin position="55"/>
        <end position="66"/>
    </location>
</feature>
<organism evidence="2 3">
    <name type="scientific">Teratosphaeria nubilosa</name>
    <dbReference type="NCBI Taxonomy" id="161662"/>
    <lineage>
        <taxon>Eukaryota</taxon>
        <taxon>Fungi</taxon>
        <taxon>Dikarya</taxon>
        <taxon>Ascomycota</taxon>
        <taxon>Pezizomycotina</taxon>
        <taxon>Dothideomycetes</taxon>
        <taxon>Dothideomycetidae</taxon>
        <taxon>Mycosphaerellales</taxon>
        <taxon>Teratosphaeriaceae</taxon>
        <taxon>Teratosphaeria</taxon>
    </lineage>
</organism>
<feature type="compositionally biased region" description="Low complexity" evidence="1">
    <location>
        <begin position="101"/>
        <end position="112"/>
    </location>
</feature>
<sequence>MAAAEYYNPGGGGVPQAAPRYAPPRPRQQNVSPLPYPISDEPPPYSTLASARPHSQPPPSQRPPMYTPQGSGYHPSKLNSSQLNVNTHQYPPEKQVHFARPQQQQQQPQQHQNSGPYPPPPQNGNLHPQYAQQPYRPQPQTQQGFPFPNGQTPAKSPVYGRRPSGTLRHQSTSSLPYHYKDDDNDTTRSPSRSRSRSRDRGQQHRHHHHHHHHHTRPQPKKKASGASAFLGAGGGAIIGDAIFPGLGTLGGAILGGLGGHEYGKQRRSYSNDRDYYEANVRRGRRY</sequence>
<evidence type="ECO:0000313" key="2">
    <source>
        <dbReference type="EMBL" id="KAF2772443.1"/>
    </source>
</evidence>
<dbReference type="EMBL" id="ML995815">
    <property type="protein sequence ID" value="KAF2772443.1"/>
    <property type="molecule type" value="Genomic_DNA"/>
</dbReference>
<accession>A0A6G1LHK9</accession>
<evidence type="ECO:0000313" key="3">
    <source>
        <dbReference type="Proteomes" id="UP000799436"/>
    </source>
</evidence>
<dbReference type="AlphaFoldDB" id="A0A6G1LHK9"/>
<feature type="compositionally biased region" description="Pro residues" evidence="1">
    <location>
        <begin position="34"/>
        <end position="45"/>
    </location>
</feature>
<feature type="region of interest" description="Disordered" evidence="1">
    <location>
        <begin position="1"/>
        <end position="228"/>
    </location>
</feature>
<dbReference type="Proteomes" id="UP000799436">
    <property type="component" value="Unassembled WGS sequence"/>
</dbReference>
<evidence type="ECO:0000256" key="1">
    <source>
        <dbReference type="SAM" id="MobiDB-lite"/>
    </source>
</evidence>
<keyword evidence="3" id="KW-1185">Reference proteome</keyword>
<reference evidence="2" key="1">
    <citation type="journal article" date="2020" name="Stud. Mycol.">
        <title>101 Dothideomycetes genomes: a test case for predicting lifestyles and emergence of pathogens.</title>
        <authorList>
            <person name="Haridas S."/>
            <person name="Albert R."/>
            <person name="Binder M."/>
            <person name="Bloem J."/>
            <person name="Labutti K."/>
            <person name="Salamov A."/>
            <person name="Andreopoulos B."/>
            <person name="Baker S."/>
            <person name="Barry K."/>
            <person name="Bills G."/>
            <person name="Bluhm B."/>
            <person name="Cannon C."/>
            <person name="Castanera R."/>
            <person name="Culley D."/>
            <person name="Daum C."/>
            <person name="Ezra D."/>
            <person name="Gonzalez J."/>
            <person name="Henrissat B."/>
            <person name="Kuo A."/>
            <person name="Liang C."/>
            <person name="Lipzen A."/>
            <person name="Lutzoni F."/>
            <person name="Magnuson J."/>
            <person name="Mondo S."/>
            <person name="Nolan M."/>
            <person name="Ohm R."/>
            <person name="Pangilinan J."/>
            <person name="Park H.-J."/>
            <person name="Ramirez L."/>
            <person name="Alfaro M."/>
            <person name="Sun H."/>
            <person name="Tritt A."/>
            <person name="Yoshinaga Y."/>
            <person name="Zwiers L.-H."/>
            <person name="Turgeon B."/>
            <person name="Goodwin S."/>
            <person name="Spatafora J."/>
            <person name="Crous P."/>
            <person name="Grigoriev I."/>
        </authorList>
    </citation>
    <scope>NUCLEOTIDE SEQUENCE</scope>
    <source>
        <strain evidence="2">CBS 116005</strain>
    </source>
</reference>
<gene>
    <name evidence="2" type="ORF">EJ03DRAFT_204578</name>
</gene>
<proteinExistence type="predicted"/>
<feature type="compositionally biased region" description="Basic residues" evidence="1">
    <location>
        <begin position="203"/>
        <end position="223"/>
    </location>
</feature>